<dbReference type="EMBL" id="JAFEJS010000008">
    <property type="protein sequence ID" value="MBT1173279.1"/>
    <property type="molecule type" value="Genomic_DNA"/>
</dbReference>
<evidence type="ECO:0000256" key="1">
    <source>
        <dbReference type="SAM" id="Phobius"/>
    </source>
</evidence>
<keyword evidence="1" id="KW-1133">Transmembrane helix</keyword>
<name>A0ABS5UQV1_9BIFI</name>
<sequence>MPAIDLNNINLDNLDLSAIDRFVIWYGTLPDSVRTGVSIAVGAMIGYVVFRIVAKIIKGVLKAVIAAILAFLITTVPGNMILSNAYDRVEQQITTSLNR</sequence>
<dbReference type="RefSeq" id="WP_214358546.1">
    <property type="nucleotide sequence ID" value="NZ_JAFEJS010000008.1"/>
</dbReference>
<keyword evidence="3" id="KW-1185">Reference proteome</keyword>
<gene>
    <name evidence="2" type="ORF">JS528_07935</name>
</gene>
<protein>
    <submittedName>
        <fullName evidence="2">Uncharacterized protein</fullName>
    </submittedName>
</protein>
<evidence type="ECO:0000313" key="2">
    <source>
        <dbReference type="EMBL" id="MBT1173279.1"/>
    </source>
</evidence>
<feature type="transmembrane region" description="Helical" evidence="1">
    <location>
        <begin position="60"/>
        <end position="82"/>
    </location>
</feature>
<organism evidence="2 3">
    <name type="scientific">Bifidobacterium santillanense</name>
    <dbReference type="NCBI Taxonomy" id="2809028"/>
    <lineage>
        <taxon>Bacteria</taxon>
        <taxon>Bacillati</taxon>
        <taxon>Actinomycetota</taxon>
        <taxon>Actinomycetes</taxon>
        <taxon>Bifidobacteriales</taxon>
        <taxon>Bifidobacteriaceae</taxon>
        <taxon>Bifidobacterium</taxon>
    </lineage>
</organism>
<proteinExistence type="predicted"/>
<dbReference type="Proteomes" id="UP000773064">
    <property type="component" value="Unassembled WGS sequence"/>
</dbReference>
<comment type="caution">
    <text evidence="2">The sequence shown here is derived from an EMBL/GenBank/DDBJ whole genome shotgun (WGS) entry which is preliminary data.</text>
</comment>
<accession>A0ABS5UQV1</accession>
<keyword evidence="1" id="KW-0472">Membrane</keyword>
<feature type="transmembrane region" description="Helical" evidence="1">
    <location>
        <begin position="35"/>
        <end position="53"/>
    </location>
</feature>
<reference evidence="2 3" key="1">
    <citation type="journal article" date="2021" name="Environ. Microbiol.">
        <title>Genetic insights into the dark matter of the mammalian gut microbiota through targeted genome reconstruction.</title>
        <authorList>
            <person name="Lugli G.A."/>
            <person name="Alessandri G."/>
            <person name="Milani C."/>
            <person name="Viappiani A."/>
            <person name="Fontana F."/>
            <person name="Tarracchini C."/>
            <person name="Mancabelli L."/>
            <person name="Argentini C."/>
            <person name="Ruiz L."/>
            <person name="Margolles A."/>
            <person name="van Sinderen D."/>
            <person name="Turroni F."/>
            <person name="Ventura M."/>
        </authorList>
    </citation>
    <scope>NUCLEOTIDE SEQUENCE [LARGE SCALE GENOMIC DNA]</scope>
    <source>
        <strain evidence="2 3">MA2</strain>
    </source>
</reference>
<evidence type="ECO:0000313" key="3">
    <source>
        <dbReference type="Proteomes" id="UP000773064"/>
    </source>
</evidence>
<keyword evidence="1" id="KW-0812">Transmembrane</keyword>